<dbReference type="Gene3D" id="1.10.1580.10">
    <property type="match status" value="1"/>
</dbReference>
<reference evidence="6 7" key="1">
    <citation type="submission" date="2019-07" db="EMBL/GenBank/DDBJ databases">
        <title>Caenimonas sedimenti sp. nov., isolated from activated sludge.</title>
        <authorList>
            <person name="Xu J."/>
        </authorList>
    </citation>
    <scope>NUCLEOTIDE SEQUENCE [LARGE SCALE GENOMIC DNA]</scope>
    <source>
        <strain evidence="6 7">HX-9-20</strain>
    </source>
</reference>
<feature type="binding site" evidence="4">
    <location>
        <begin position="58"/>
        <end position="61"/>
    </location>
    <ligand>
        <name>GTP</name>
        <dbReference type="ChEBI" id="CHEBI:37565"/>
    </ligand>
</feature>
<comment type="subcellular location">
    <subcellularLocation>
        <location evidence="3">Cytoplasm</location>
    </subcellularLocation>
</comment>
<keyword evidence="7" id="KW-1185">Reference proteome</keyword>
<dbReference type="GO" id="GO:0005525">
    <property type="term" value="F:GTP binding"/>
    <property type="evidence" value="ECO:0007669"/>
    <property type="project" value="UniProtKB-KW"/>
</dbReference>
<proteinExistence type="inferred from homology"/>
<dbReference type="CDD" id="cd01856">
    <property type="entry name" value="YlqF"/>
    <property type="match status" value="1"/>
</dbReference>
<dbReference type="Pfam" id="PF01926">
    <property type="entry name" value="MMR_HSR1"/>
    <property type="match status" value="1"/>
</dbReference>
<name>A0A562ZM36_9BURK</name>
<evidence type="ECO:0000313" key="7">
    <source>
        <dbReference type="Proteomes" id="UP000318199"/>
    </source>
</evidence>
<feature type="binding site" evidence="4">
    <location>
        <position position="168"/>
    </location>
    <ligand>
        <name>GTP</name>
        <dbReference type="ChEBI" id="CHEBI:37565"/>
    </ligand>
</feature>
<evidence type="ECO:0000256" key="2">
    <source>
        <dbReference type="ARBA" id="ARBA00023134"/>
    </source>
</evidence>
<dbReference type="PANTHER" id="PTHR45782:SF4">
    <property type="entry name" value="MITOCHONDRIAL RIBOSOME-ASSOCIATED GTPASE 1"/>
    <property type="match status" value="1"/>
</dbReference>
<feature type="binding site" evidence="4">
    <location>
        <begin position="124"/>
        <end position="129"/>
    </location>
    <ligand>
        <name>GTP</name>
        <dbReference type="ChEBI" id="CHEBI:37565"/>
    </ligand>
</feature>
<dbReference type="GO" id="GO:0003924">
    <property type="term" value="F:GTPase activity"/>
    <property type="evidence" value="ECO:0007669"/>
    <property type="project" value="TreeGrafter"/>
</dbReference>
<dbReference type="SUPFAM" id="SSF52540">
    <property type="entry name" value="P-loop containing nucleoside triphosphate hydrolases"/>
    <property type="match status" value="1"/>
</dbReference>
<dbReference type="InterPro" id="IPR019991">
    <property type="entry name" value="GTP-bd_ribosome_bgen"/>
</dbReference>
<keyword evidence="3" id="KW-0963">Cytoplasm</keyword>
<evidence type="ECO:0000256" key="3">
    <source>
        <dbReference type="PIRNR" id="PIRNR006230"/>
    </source>
</evidence>
<dbReference type="EMBL" id="VOBQ01000015">
    <property type="protein sequence ID" value="TWO69461.1"/>
    <property type="molecule type" value="Genomic_DNA"/>
</dbReference>
<dbReference type="InterPro" id="IPR016478">
    <property type="entry name" value="GTPase_MTG1"/>
</dbReference>
<comment type="similarity">
    <text evidence="3">Belongs to the TRAFAC class YlqF/YawG GTPase family. MTG1 subfamily.</text>
</comment>
<evidence type="ECO:0000256" key="4">
    <source>
        <dbReference type="PIRSR" id="PIRSR006230-1"/>
    </source>
</evidence>
<dbReference type="InterPro" id="IPR023179">
    <property type="entry name" value="GTP-bd_ortho_bundle_sf"/>
</dbReference>
<keyword evidence="1 3" id="KW-0547">Nucleotide-binding</keyword>
<dbReference type="Proteomes" id="UP000318199">
    <property type="component" value="Unassembled WGS sequence"/>
</dbReference>
<dbReference type="Gene3D" id="3.40.50.300">
    <property type="entry name" value="P-loop containing nucleotide triphosphate hydrolases"/>
    <property type="match status" value="1"/>
</dbReference>
<evidence type="ECO:0000259" key="5">
    <source>
        <dbReference type="Pfam" id="PF01926"/>
    </source>
</evidence>
<dbReference type="AlphaFoldDB" id="A0A562ZM36"/>
<dbReference type="OrthoDB" id="9779790at2"/>
<keyword evidence="2 3" id="KW-0342">GTP-binding</keyword>
<dbReference type="PANTHER" id="PTHR45782">
    <property type="entry name" value="MITOCHONDRIAL RIBOSOME-ASSOCIATED GTPASE 1"/>
    <property type="match status" value="1"/>
</dbReference>
<sequence>MAIQWFPGHMNLTRKAIAERVKEIDVVIEVLDARLPGSSANPLLAEMTGHKPTLKILNKQDMADPVRTQQWQDHYNAIPGTRAIPLQANAAGAAQQLVPACHALAPGRGGLAKPMRVLICGVPNAGKSTLINALSNKRHAKTADEAGITKLEQRITLADDFYLYDTPGLLWPRIIVAKSGFNLAASGAVGRNAYDEEEVALELLDYLRRHYAPLLEARFKLTGVAQMQDEEVLEAVGRQRGALLAKGRINTQKAAEIVIQEFRGMTLGRITLETPEEFARWLAEGQQLDAERLAKKAARKGKGRKTDDG</sequence>
<dbReference type="PIRSF" id="PIRSF006230">
    <property type="entry name" value="MG442"/>
    <property type="match status" value="1"/>
</dbReference>
<comment type="caution">
    <text evidence="6">The sequence shown here is derived from an EMBL/GenBank/DDBJ whole genome shotgun (WGS) entry which is preliminary data.</text>
</comment>
<dbReference type="InterPro" id="IPR027417">
    <property type="entry name" value="P-loop_NTPase"/>
</dbReference>
<dbReference type="RefSeq" id="WP_145894719.1">
    <property type="nucleotide sequence ID" value="NZ_VOBQ01000015.1"/>
</dbReference>
<evidence type="ECO:0000256" key="1">
    <source>
        <dbReference type="ARBA" id="ARBA00022741"/>
    </source>
</evidence>
<evidence type="ECO:0000313" key="6">
    <source>
        <dbReference type="EMBL" id="TWO69461.1"/>
    </source>
</evidence>
<gene>
    <name evidence="6" type="primary">ylqF</name>
    <name evidence="6" type="ORF">FN976_19435</name>
</gene>
<accession>A0A562ZM36</accession>
<dbReference type="GO" id="GO:0005737">
    <property type="term" value="C:cytoplasm"/>
    <property type="evidence" value="ECO:0007669"/>
    <property type="project" value="UniProtKB-SubCell"/>
</dbReference>
<feature type="domain" description="G" evidence="5">
    <location>
        <begin position="116"/>
        <end position="175"/>
    </location>
</feature>
<organism evidence="6 7">
    <name type="scientific">Caenimonas sedimenti</name>
    <dbReference type="NCBI Taxonomy" id="2596921"/>
    <lineage>
        <taxon>Bacteria</taxon>
        <taxon>Pseudomonadati</taxon>
        <taxon>Pseudomonadota</taxon>
        <taxon>Betaproteobacteria</taxon>
        <taxon>Burkholderiales</taxon>
        <taxon>Comamonadaceae</taxon>
        <taxon>Caenimonas</taxon>
    </lineage>
</organism>
<dbReference type="NCBIfam" id="TIGR03596">
    <property type="entry name" value="GTPase_YlqF"/>
    <property type="match status" value="1"/>
</dbReference>
<comment type="function">
    <text evidence="3">Required for a late step of 50S ribosomal subunit assembly. Has GTPase activity.</text>
</comment>
<dbReference type="GO" id="GO:0006412">
    <property type="term" value="P:translation"/>
    <property type="evidence" value="ECO:0007669"/>
    <property type="project" value="TreeGrafter"/>
</dbReference>
<protein>
    <recommendedName>
        <fullName evidence="3">Ribosome biogenesis GTPase A</fullName>
    </recommendedName>
</protein>
<dbReference type="InterPro" id="IPR006073">
    <property type="entry name" value="GTP-bd"/>
</dbReference>